<reference evidence="6" key="1">
    <citation type="journal article" date="2013" name="Genome Announc.">
        <title>Draft genome sequence of the grapevine dieback fungus Eutypa lata UCR-EL1.</title>
        <authorList>
            <person name="Blanco-Ulate B."/>
            <person name="Rolshausen P.E."/>
            <person name="Cantu D."/>
        </authorList>
    </citation>
    <scope>NUCLEOTIDE SEQUENCE [LARGE SCALE GENOMIC DNA]</scope>
    <source>
        <strain evidence="6">UCR-EL1</strain>
    </source>
</reference>
<keyword evidence="2 4" id="KW-0479">Metal-binding</keyword>
<dbReference type="OrthoDB" id="3945418at2759"/>
<proteinExistence type="predicted"/>
<dbReference type="PANTHER" id="PTHR24305">
    <property type="entry name" value="CYTOCHROME P450"/>
    <property type="match status" value="1"/>
</dbReference>
<dbReference type="GO" id="GO:0020037">
    <property type="term" value="F:heme binding"/>
    <property type="evidence" value="ECO:0007669"/>
    <property type="project" value="InterPro"/>
</dbReference>
<dbReference type="Gene3D" id="1.10.630.10">
    <property type="entry name" value="Cytochrome P450"/>
    <property type="match status" value="1"/>
</dbReference>
<dbReference type="PANTHER" id="PTHR24305:SF147">
    <property type="entry name" value="P450, PUTATIVE (EUROFUNG)-RELATED"/>
    <property type="match status" value="1"/>
</dbReference>
<evidence type="ECO:0000313" key="5">
    <source>
        <dbReference type="EMBL" id="EMR63993.1"/>
    </source>
</evidence>
<dbReference type="InterPro" id="IPR036396">
    <property type="entry name" value="Cyt_P450_sf"/>
</dbReference>
<dbReference type="OMA" id="MTAMINH"/>
<evidence type="ECO:0000256" key="2">
    <source>
        <dbReference type="ARBA" id="ARBA00022723"/>
    </source>
</evidence>
<dbReference type="SUPFAM" id="SSF48264">
    <property type="entry name" value="Cytochrome P450"/>
    <property type="match status" value="1"/>
</dbReference>
<keyword evidence="3 4" id="KW-0408">Iron</keyword>
<evidence type="ECO:0000313" key="6">
    <source>
        <dbReference type="Proteomes" id="UP000012174"/>
    </source>
</evidence>
<dbReference type="EMBL" id="KB707128">
    <property type="protein sequence ID" value="EMR63993.1"/>
    <property type="molecule type" value="Genomic_DNA"/>
</dbReference>
<dbReference type="Proteomes" id="UP000012174">
    <property type="component" value="Unassembled WGS sequence"/>
</dbReference>
<keyword evidence="5" id="KW-0503">Monooxygenase</keyword>
<dbReference type="GO" id="GO:0016705">
    <property type="term" value="F:oxidoreductase activity, acting on paired donors, with incorporation or reduction of molecular oxygen"/>
    <property type="evidence" value="ECO:0007669"/>
    <property type="project" value="InterPro"/>
</dbReference>
<sequence>MSFVYEFWFDFIKWGKYTTEIQRLHEIYGPIIRINPEELHCNDPEFTDEIYASAGRIRDKQQHFINATAGALTQAAFGTREHELHRIRRSAVNKSFSKTQIRRLEPEVHELTQQFCDKLLRSANQPPLELNSTFSCFTADVISKYCFGETMGFVAQDGWDKDFKVALEAFTQSIYILRFVPALRRLADIGPYMQDYMPEHMGNLFKEQTVAMPRRIRKAVEGHAHSKGRVFADLLDSNLPDSEKTEYRLSGEGFSLTTAGTETTAGMLAFITYILLSKPGIRDRLTEELGDVDPSKLDWQNLEQHIYLYGVIQEGFRLGYGVSQRSARIARTENLIYQSEDGKYQYVVPKGFPIGVSTRILHHNEELFPDSNEFRPERWIMDDGQRNLRLEKYIMTFSKGSRQCLGMK</sequence>
<accession>M7SI74</accession>
<dbReference type="GO" id="GO:0005506">
    <property type="term" value="F:iron ion binding"/>
    <property type="evidence" value="ECO:0007669"/>
    <property type="project" value="InterPro"/>
</dbReference>
<dbReference type="PRINTS" id="PR00385">
    <property type="entry name" value="P450"/>
</dbReference>
<protein>
    <submittedName>
        <fullName evidence="5">Putative benzoate 4-monooxygenase cytochrome p450 protein</fullName>
    </submittedName>
</protein>
<evidence type="ECO:0000256" key="4">
    <source>
        <dbReference type="PIRSR" id="PIRSR602401-1"/>
    </source>
</evidence>
<dbReference type="InterPro" id="IPR002401">
    <property type="entry name" value="Cyt_P450_E_grp-I"/>
</dbReference>
<dbReference type="InterPro" id="IPR050121">
    <property type="entry name" value="Cytochrome_P450_monoxygenase"/>
</dbReference>
<keyword evidence="5" id="KW-0560">Oxidoreductase</keyword>
<evidence type="ECO:0000256" key="3">
    <source>
        <dbReference type="ARBA" id="ARBA00023004"/>
    </source>
</evidence>
<dbReference type="HOGENOM" id="CLU_001570_14_4_1"/>
<dbReference type="Pfam" id="PF00067">
    <property type="entry name" value="p450"/>
    <property type="match status" value="1"/>
</dbReference>
<feature type="binding site" description="axial binding residue" evidence="4">
    <location>
        <position position="404"/>
    </location>
    <ligand>
        <name>heme</name>
        <dbReference type="ChEBI" id="CHEBI:30413"/>
    </ligand>
    <ligandPart>
        <name>Fe</name>
        <dbReference type="ChEBI" id="CHEBI:18248"/>
    </ligandPart>
</feature>
<dbReference type="GO" id="GO:0004497">
    <property type="term" value="F:monooxygenase activity"/>
    <property type="evidence" value="ECO:0007669"/>
    <property type="project" value="UniProtKB-KW"/>
</dbReference>
<organism evidence="5 6">
    <name type="scientific">Eutypa lata (strain UCR-EL1)</name>
    <name type="common">Grapevine dieback disease fungus</name>
    <name type="synonym">Eutypa armeniacae</name>
    <dbReference type="NCBI Taxonomy" id="1287681"/>
    <lineage>
        <taxon>Eukaryota</taxon>
        <taxon>Fungi</taxon>
        <taxon>Dikarya</taxon>
        <taxon>Ascomycota</taxon>
        <taxon>Pezizomycotina</taxon>
        <taxon>Sordariomycetes</taxon>
        <taxon>Xylariomycetidae</taxon>
        <taxon>Xylariales</taxon>
        <taxon>Diatrypaceae</taxon>
        <taxon>Eutypa</taxon>
    </lineage>
</organism>
<dbReference type="InterPro" id="IPR001128">
    <property type="entry name" value="Cyt_P450"/>
</dbReference>
<evidence type="ECO:0000256" key="1">
    <source>
        <dbReference type="ARBA" id="ARBA00022617"/>
    </source>
</evidence>
<comment type="cofactor">
    <cofactor evidence="4">
        <name>heme</name>
        <dbReference type="ChEBI" id="CHEBI:30413"/>
    </cofactor>
</comment>
<dbReference type="KEGG" id="ela:UCREL1_9062"/>
<gene>
    <name evidence="5" type="ORF">UCREL1_9062</name>
</gene>
<keyword evidence="6" id="KW-1185">Reference proteome</keyword>
<dbReference type="PRINTS" id="PR00463">
    <property type="entry name" value="EP450I"/>
</dbReference>
<name>M7SI74_EUTLA</name>
<dbReference type="CDD" id="cd11062">
    <property type="entry name" value="CYP58-like"/>
    <property type="match status" value="1"/>
</dbReference>
<keyword evidence="1 4" id="KW-0349">Heme</keyword>
<dbReference type="AlphaFoldDB" id="M7SI74"/>
<dbReference type="eggNOG" id="KOG0158">
    <property type="taxonomic scope" value="Eukaryota"/>
</dbReference>